<evidence type="ECO:0000256" key="3">
    <source>
        <dbReference type="ARBA" id="ARBA00022679"/>
    </source>
</evidence>
<keyword evidence="10" id="KW-1185">Reference proteome</keyword>
<evidence type="ECO:0000256" key="4">
    <source>
        <dbReference type="ARBA" id="ARBA00022692"/>
    </source>
</evidence>
<comment type="similarity">
    <text evidence="2">Belongs to the bacterial sugar transferase family.</text>
</comment>
<keyword evidence="6 7" id="KW-0472">Membrane</keyword>
<reference evidence="9" key="1">
    <citation type="submission" date="2021-12" db="EMBL/GenBank/DDBJ databases">
        <authorList>
            <person name="Rodrigo-Torres L."/>
            <person name="Arahal R. D."/>
            <person name="Lucena T."/>
        </authorList>
    </citation>
    <scope>NUCLEOTIDE SEQUENCE</scope>
    <source>
        <strain evidence="9">CECT 8419</strain>
    </source>
</reference>
<comment type="caution">
    <text evidence="9">The sequence shown here is derived from an EMBL/GenBank/DDBJ whole genome shotgun (WGS) entry which is preliminary data.</text>
</comment>
<evidence type="ECO:0000256" key="7">
    <source>
        <dbReference type="SAM" id="Phobius"/>
    </source>
</evidence>
<comment type="subcellular location">
    <subcellularLocation>
        <location evidence="1">Membrane</location>
        <topology evidence="1">Multi-pass membrane protein</topology>
    </subcellularLocation>
</comment>
<evidence type="ECO:0000313" key="9">
    <source>
        <dbReference type="EMBL" id="CAH1001333.1"/>
    </source>
</evidence>
<accession>A0ABM9B1V7</accession>
<dbReference type="RefSeq" id="WP_238751180.1">
    <property type="nucleotide sequence ID" value="NZ_CAKLPZ010000002.1"/>
</dbReference>
<keyword evidence="4 7" id="KW-0812">Transmembrane</keyword>
<feature type="transmembrane region" description="Helical" evidence="7">
    <location>
        <begin position="60"/>
        <end position="82"/>
    </location>
</feature>
<evidence type="ECO:0000256" key="2">
    <source>
        <dbReference type="ARBA" id="ARBA00006464"/>
    </source>
</evidence>
<dbReference type="NCBIfam" id="TIGR03025">
    <property type="entry name" value="EPS_sugtrans"/>
    <property type="match status" value="1"/>
</dbReference>
<feature type="transmembrane region" description="Helical" evidence="7">
    <location>
        <begin position="118"/>
        <end position="139"/>
    </location>
</feature>
<sequence length="472" mass="55256">MELSTQVAASTHTRVMRATPHRYDLIATDFILINLSFFLASLLTYGVFDYDSVINGRNLALVVFVNIAWGWLCVYFNAYRWYERVRMEQQLSKVFKILVFLLSFTSLFYYNVLHEAPYTPFILLAHGIALVLISTGRVFHRLREESPFEKFRYVIVGGKAENLRQLFKAFDYCFPGSAELVGRFGNTPHANVANIGKYHDLKQYLLSRPNIDKLIFFHSDLTLQEEREIMRICENQFIDVEVAPRETTLFPRTYKSQQLGDLSILTLKEEPLTALRNKVIKRTFDLVVSTLVILFIFPILMPIVAIAIYREDPGPIFFRQERTGYRNNVFRMWKFRSMRINERSDSKQATRDDDRITRVGAFLRKTSLDEFPQFINVFMGDMSVVGPRPHMIKHTEEYARIIDTFMIRHKVKPGVTGLAQINGYRGPTDEIWKMEKRVEYDVWYLENWSLLMDIRCVVMTVYNAVRGEENAL</sequence>
<feature type="transmembrane region" description="Helical" evidence="7">
    <location>
        <begin position="26"/>
        <end position="48"/>
    </location>
</feature>
<dbReference type="Pfam" id="PF02397">
    <property type="entry name" value="Bac_transf"/>
    <property type="match status" value="1"/>
</dbReference>
<keyword evidence="5 7" id="KW-1133">Transmembrane helix</keyword>
<dbReference type="PANTHER" id="PTHR30576:SF0">
    <property type="entry name" value="UNDECAPRENYL-PHOSPHATE N-ACETYLGALACTOSAMINYL 1-PHOSPHATE TRANSFERASE-RELATED"/>
    <property type="match status" value="1"/>
</dbReference>
<name>A0ABM9B1V7_9BACT</name>
<evidence type="ECO:0000256" key="1">
    <source>
        <dbReference type="ARBA" id="ARBA00004141"/>
    </source>
</evidence>
<feature type="transmembrane region" description="Helical" evidence="7">
    <location>
        <begin position="286"/>
        <end position="309"/>
    </location>
</feature>
<evidence type="ECO:0000256" key="5">
    <source>
        <dbReference type="ARBA" id="ARBA00022989"/>
    </source>
</evidence>
<dbReference type="EMBL" id="CAKLPZ010000002">
    <property type="protein sequence ID" value="CAH1001333.1"/>
    <property type="molecule type" value="Genomic_DNA"/>
</dbReference>
<dbReference type="Proteomes" id="UP000837803">
    <property type="component" value="Unassembled WGS sequence"/>
</dbReference>
<evidence type="ECO:0000256" key="6">
    <source>
        <dbReference type="ARBA" id="ARBA00023136"/>
    </source>
</evidence>
<protein>
    <recommendedName>
        <fullName evidence="8">Bacterial sugar transferase domain-containing protein</fullName>
    </recommendedName>
</protein>
<dbReference type="InterPro" id="IPR017475">
    <property type="entry name" value="EPS_sugar_tfrase"/>
</dbReference>
<feature type="transmembrane region" description="Helical" evidence="7">
    <location>
        <begin position="94"/>
        <end position="112"/>
    </location>
</feature>
<keyword evidence="3" id="KW-0808">Transferase</keyword>
<proteinExistence type="inferred from homology"/>
<dbReference type="InterPro" id="IPR003362">
    <property type="entry name" value="Bact_transf"/>
</dbReference>
<evidence type="ECO:0000259" key="8">
    <source>
        <dbReference type="Pfam" id="PF02397"/>
    </source>
</evidence>
<dbReference type="PANTHER" id="PTHR30576">
    <property type="entry name" value="COLANIC BIOSYNTHESIS UDP-GLUCOSE LIPID CARRIER TRANSFERASE"/>
    <property type="match status" value="1"/>
</dbReference>
<evidence type="ECO:0000313" key="10">
    <source>
        <dbReference type="Proteomes" id="UP000837803"/>
    </source>
</evidence>
<gene>
    <name evidence="9" type="ORF">LEM8419_02234</name>
</gene>
<organism evidence="9 10">
    <name type="scientific">Neolewinella maritima</name>
    <dbReference type="NCBI Taxonomy" id="1383882"/>
    <lineage>
        <taxon>Bacteria</taxon>
        <taxon>Pseudomonadati</taxon>
        <taxon>Bacteroidota</taxon>
        <taxon>Saprospiria</taxon>
        <taxon>Saprospirales</taxon>
        <taxon>Lewinellaceae</taxon>
        <taxon>Neolewinella</taxon>
    </lineage>
</organism>
<feature type="domain" description="Bacterial sugar transferase" evidence="8">
    <location>
        <begin position="281"/>
        <end position="464"/>
    </location>
</feature>